<accession>A0A0B1T5R7</accession>
<protein>
    <submittedName>
        <fullName evidence="1">Uncharacterized protein</fullName>
    </submittedName>
</protein>
<dbReference type="EMBL" id="KN551048">
    <property type="protein sequence ID" value="KHJ92923.1"/>
    <property type="molecule type" value="Genomic_DNA"/>
</dbReference>
<sequence length="66" mass="7715">MTQNSMYRICEGQPQFEDDSCSNGYYLHYGVKDHSRYFEHEVSAYGINGCLDLPDFDTEHRFRPGS</sequence>
<dbReference type="OrthoDB" id="426718at2759"/>
<dbReference type="Proteomes" id="UP000053660">
    <property type="component" value="Unassembled WGS sequence"/>
</dbReference>
<proteinExistence type="predicted"/>
<dbReference type="AlphaFoldDB" id="A0A0B1T5R7"/>
<keyword evidence="2" id="KW-1185">Reference proteome</keyword>
<reference evidence="1 2" key="1">
    <citation type="submission" date="2014-03" db="EMBL/GenBank/DDBJ databases">
        <title>Draft genome of the hookworm Oesophagostomum dentatum.</title>
        <authorList>
            <person name="Mitreva M."/>
        </authorList>
    </citation>
    <scope>NUCLEOTIDE SEQUENCE [LARGE SCALE GENOMIC DNA]</scope>
    <source>
        <strain evidence="1 2">OD-Hann</strain>
    </source>
</reference>
<gene>
    <name evidence="1" type="ORF">OESDEN_07172</name>
</gene>
<evidence type="ECO:0000313" key="1">
    <source>
        <dbReference type="EMBL" id="KHJ92923.1"/>
    </source>
</evidence>
<organism evidence="1 2">
    <name type="scientific">Oesophagostomum dentatum</name>
    <name type="common">Nodular worm</name>
    <dbReference type="NCBI Taxonomy" id="61180"/>
    <lineage>
        <taxon>Eukaryota</taxon>
        <taxon>Metazoa</taxon>
        <taxon>Ecdysozoa</taxon>
        <taxon>Nematoda</taxon>
        <taxon>Chromadorea</taxon>
        <taxon>Rhabditida</taxon>
        <taxon>Rhabditina</taxon>
        <taxon>Rhabditomorpha</taxon>
        <taxon>Strongyloidea</taxon>
        <taxon>Strongylidae</taxon>
        <taxon>Oesophagostomum</taxon>
    </lineage>
</organism>
<name>A0A0B1T5R7_OESDE</name>
<evidence type="ECO:0000313" key="2">
    <source>
        <dbReference type="Proteomes" id="UP000053660"/>
    </source>
</evidence>